<dbReference type="SMART" id="SM00398">
    <property type="entry name" value="HMG"/>
    <property type="match status" value="1"/>
</dbReference>
<evidence type="ECO:0000256" key="3">
    <source>
        <dbReference type="PROSITE-ProRule" id="PRU00267"/>
    </source>
</evidence>
<gene>
    <name evidence="6" type="ORF">INT46_005713</name>
</gene>
<keyword evidence="7" id="KW-1185">Reference proteome</keyword>
<dbReference type="PANTHER" id="PTHR10270:SF161">
    <property type="entry name" value="SEX-DETERMINING REGION Y PROTEIN"/>
    <property type="match status" value="1"/>
</dbReference>
<reference evidence="6" key="1">
    <citation type="submission" date="2020-12" db="EMBL/GenBank/DDBJ databases">
        <title>Metabolic potential, ecology and presence of endohyphal bacteria is reflected in genomic diversity of Mucoromycotina.</title>
        <authorList>
            <person name="Muszewska A."/>
            <person name="Okrasinska A."/>
            <person name="Steczkiewicz K."/>
            <person name="Drgas O."/>
            <person name="Orlowska M."/>
            <person name="Perlinska-Lenart U."/>
            <person name="Aleksandrzak-Piekarczyk T."/>
            <person name="Szatraj K."/>
            <person name="Zielenkiewicz U."/>
            <person name="Pilsyk S."/>
            <person name="Malc E."/>
            <person name="Mieczkowski P."/>
            <person name="Kruszewska J.S."/>
            <person name="Biernat P."/>
            <person name="Pawlowska J."/>
        </authorList>
    </citation>
    <scope>NUCLEOTIDE SEQUENCE</scope>
    <source>
        <strain evidence="6">CBS 226.32</strain>
    </source>
</reference>
<dbReference type="PROSITE" id="PS50118">
    <property type="entry name" value="HMG_BOX_2"/>
    <property type="match status" value="1"/>
</dbReference>
<dbReference type="InterPro" id="IPR036910">
    <property type="entry name" value="HMG_box_dom_sf"/>
</dbReference>
<evidence type="ECO:0000313" key="6">
    <source>
        <dbReference type="EMBL" id="KAG2190920.1"/>
    </source>
</evidence>
<feature type="DNA-binding region" description="HMG box" evidence="3">
    <location>
        <begin position="58"/>
        <end position="126"/>
    </location>
</feature>
<evidence type="ECO:0000256" key="4">
    <source>
        <dbReference type="SAM" id="MobiDB-lite"/>
    </source>
</evidence>
<evidence type="ECO:0000313" key="7">
    <source>
        <dbReference type="Proteomes" id="UP000650833"/>
    </source>
</evidence>
<evidence type="ECO:0000259" key="5">
    <source>
        <dbReference type="PROSITE" id="PS50118"/>
    </source>
</evidence>
<feature type="compositionally biased region" description="Low complexity" evidence="4">
    <location>
        <begin position="228"/>
        <end position="245"/>
    </location>
</feature>
<dbReference type="CDD" id="cd01389">
    <property type="entry name" value="HMG-box_ROX1-like"/>
    <property type="match status" value="1"/>
</dbReference>
<organism evidence="6 7">
    <name type="scientific">Mucor plumbeus</name>
    <dbReference type="NCBI Taxonomy" id="97098"/>
    <lineage>
        <taxon>Eukaryota</taxon>
        <taxon>Fungi</taxon>
        <taxon>Fungi incertae sedis</taxon>
        <taxon>Mucoromycota</taxon>
        <taxon>Mucoromycotina</taxon>
        <taxon>Mucoromycetes</taxon>
        <taxon>Mucorales</taxon>
        <taxon>Mucorineae</taxon>
        <taxon>Mucoraceae</taxon>
        <taxon>Mucor</taxon>
    </lineage>
</organism>
<dbReference type="PANTHER" id="PTHR10270">
    <property type="entry name" value="SOX TRANSCRIPTION FACTOR"/>
    <property type="match status" value="1"/>
</dbReference>
<proteinExistence type="predicted"/>
<feature type="domain" description="HMG box" evidence="5">
    <location>
        <begin position="58"/>
        <end position="126"/>
    </location>
</feature>
<comment type="caution">
    <text evidence="6">The sequence shown here is derived from an EMBL/GenBank/DDBJ whole genome shotgun (WGS) entry which is preliminary data.</text>
</comment>
<keyword evidence="2" id="KW-0804">Transcription</keyword>
<dbReference type="GO" id="GO:0000978">
    <property type="term" value="F:RNA polymerase II cis-regulatory region sequence-specific DNA binding"/>
    <property type="evidence" value="ECO:0007669"/>
    <property type="project" value="TreeGrafter"/>
</dbReference>
<dbReference type="GO" id="GO:0030154">
    <property type="term" value="P:cell differentiation"/>
    <property type="evidence" value="ECO:0007669"/>
    <property type="project" value="TreeGrafter"/>
</dbReference>
<dbReference type="SUPFAM" id="SSF47095">
    <property type="entry name" value="HMG-box"/>
    <property type="match status" value="1"/>
</dbReference>
<keyword evidence="1 3" id="KW-0238">DNA-binding</keyword>
<evidence type="ECO:0000256" key="2">
    <source>
        <dbReference type="ARBA" id="ARBA00023163"/>
    </source>
</evidence>
<dbReference type="Pfam" id="PF00505">
    <property type="entry name" value="HMG_box"/>
    <property type="match status" value="1"/>
</dbReference>
<dbReference type="OrthoDB" id="6247875at2759"/>
<dbReference type="EMBL" id="JAEPRC010000890">
    <property type="protein sequence ID" value="KAG2190920.1"/>
    <property type="molecule type" value="Genomic_DNA"/>
</dbReference>
<feature type="region of interest" description="Disordered" evidence="4">
    <location>
        <begin position="227"/>
        <end position="254"/>
    </location>
</feature>
<name>A0A8H7QFP7_9FUNG</name>
<dbReference type="GO" id="GO:0001228">
    <property type="term" value="F:DNA-binding transcription activator activity, RNA polymerase II-specific"/>
    <property type="evidence" value="ECO:0007669"/>
    <property type="project" value="TreeGrafter"/>
</dbReference>
<evidence type="ECO:0000256" key="1">
    <source>
        <dbReference type="ARBA" id="ARBA00023125"/>
    </source>
</evidence>
<dbReference type="AlphaFoldDB" id="A0A8H7QFP7"/>
<sequence>MNNLSCALYPQKSVFKICKKESITPRYKSTSLYSPYSSSSSKIIDNKTTNAVIETEKIPRPLNSFMIFRLEKQREIVEKCPGANHRDISKIISKWWKELSKPDKELYMAEAEKRKIEHKTLYPDYKFCPQKRATKPRAYRKRATDEFAARDFENQKSLAALFKGEMLAKAPSFSSYSEDDYNTNSKLNEHRQVEDTLVRFVRDKKHESVKPSSKDFQFIKVQPTLSVSTSSNSSSDSTSNTTTNDFALHPPTVPQLKVPEISGSSSSLYYPTTTSYYTIPPGAYSVPSQSTAYIHPTTMNRTEPWVNYNIYASYYGSTSDAYSHNPYVMGGNAGTAATTLHYIAPNYHFFSAPPPQAVQYNTSCLYPYDSHSSSGSSTSSTVSSATENTNIVPSLLTQPFQYYS</sequence>
<dbReference type="InterPro" id="IPR009071">
    <property type="entry name" value="HMG_box_dom"/>
</dbReference>
<dbReference type="InterPro" id="IPR050140">
    <property type="entry name" value="SRY-related_HMG-box_TF-like"/>
</dbReference>
<dbReference type="GO" id="GO:0005634">
    <property type="term" value="C:nucleus"/>
    <property type="evidence" value="ECO:0007669"/>
    <property type="project" value="UniProtKB-UniRule"/>
</dbReference>
<accession>A0A8H7QFP7</accession>
<protein>
    <recommendedName>
        <fullName evidence="5">HMG box domain-containing protein</fullName>
    </recommendedName>
</protein>
<dbReference type="Gene3D" id="1.10.30.10">
    <property type="entry name" value="High mobility group box domain"/>
    <property type="match status" value="1"/>
</dbReference>
<dbReference type="Proteomes" id="UP000650833">
    <property type="component" value="Unassembled WGS sequence"/>
</dbReference>
<keyword evidence="3" id="KW-0539">Nucleus</keyword>